<keyword evidence="5" id="KW-0865">Zymogen</keyword>
<feature type="domain" description="Peptidase C1A papain C-terminal" evidence="8">
    <location>
        <begin position="338"/>
        <end position="557"/>
    </location>
</feature>
<evidence type="ECO:0000259" key="8">
    <source>
        <dbReference type="SMART" id="SM00645"/>
    </source>
</evidence>
<feature type="domain" description="Cathepsin propeptide inhibitor" evidence="9">
    <location>
        <begin position="253"/>
        <end position="309"/>
    </location>
</feature>
<evidence type="ECO:0000256" key="6">
    <source>
        <dbReference type="ARBA" id="ARBA00023157"/>
    </source>
</evidence>
<dbReference type="OrthoDB" id="65740at2759"/>
<dbReference type="PROSITE" id="PS00640">
    <property type="entry name" value="THIOL_PROTEASE_ASN"/>
    <property type="match status" value="1"/>
</dbReference>
<evidence type="ECO:0000256" key="7">
    <source>
        <dbReference type="SAM" id="SignalP"/>
    </source>
</evidence>
<dbReference type="SUPFAM" id="SSF54001">
    <property type="entry name" value="Cysteine proteinases"/>
    <property type="match status" value="1"/>
</dbReference>
<dbReference type="InterPro" id="IPR025661">
    <property type="entry name" value="Pept_asp_AS"/>
</dbReference>
<dbReference type="AlphaFoldDB" id="A0A7I8VRF1"/>
<proteinExistence type="inferred from homology"/>
<dbReference type="InterPro" id="IPR013128">
    <property type="entry name" value="Peptidase_C1A"/>
</dbReference>
<dbReference type="Pfam" id="PF00112">
    <property type="entry name" value="Peptidase_C1"/>
    <property type="match status" value="1"/>
</dbReference>
<dbReference type="GO" id="GO:0006508">
    <property type="term" value="P:proteolysis"/>
    <property type="evidence" value="ECO:0007669"/>
    <property type="project" value="UniProtKB-KW"/>
</dbReference>
<comment type="similarity">
    <text evidence="1">Belongs to the peptidase C1 family.</text>
</comment>
<keyword evidence="2" id="KW-0645">Protease</keyword>
<organism evidence="10 11">
    <name type="scientific">Dimorphilus gyrociliatus</name>
    <dbReference type="NCBI Taxonomy" id="2664684"/>
    <lineage>
        <taxon>Eukaryota</taxon>
        <taxon>Metazoa</taxon>
        <taxon>Spiralia</taxon>
        <taxon>Lophotrochozoa</taxon>
        <taxon>Annelida</taxon>
        <taxon>Polychaeta</taxon>
        <taxon>Polychaeta incertae sedis</taxon>
        <taxon>Dinophilidae</taxon>
        <taxon>Dimorphilus</taxon>
    </lineage>
</organism>
<dbReference type="EMBL" id="CAJFCJ010000007">
    <property type="protein sequence ID" value="CAD5117923.1"/>
    <property type="molecule type" value="Genomic_DNA"/>
</dbReference>
<evidence type="ECO:0000256" key="5">
    <source>
        <dbReference type="ARBA" id="ARBA00023145"/>
    </source>
</evidence>
<dbReference type="PROSITE" id="PS00639">
    <property type="entry name" value="THIOL_PROTEASE_HIS"/>
    <property type="match status" value="1"/>
</dbReference>
<dbReference type="PROSITE" id="PS00139">
    <property type="entry name" value="THIOL_PROTEASE_CYS"/>
    <property type="match status" value="1"/>
</dbReference>
<reference evidence="10 11" key="1">
    <citation type="submission" date="2020-08" db="EMBL/GenBank/DDBJ databases">
        <authorList>
            <person name="Hejnol A."/>
        </authorList>
    </citation>
    <scope>NUCLEOTIDE SEQUENCE [LARGE SCALE GENOMIC DNA]</scope>
</reference>
<keyword evidence="6" id="KW-1015">Disulfide bond</keyword>
<dbReference type="InterPro" id="IPR000169">
    <property type="entry name" value="Pept_cys_AS"/>
</dbReference>
<feature type="chain" id="PRO_5029602728" evidence="7">
    <location>
        <begin position="23"/>
        <end position="559"/>
    </location>
</feature>
<protein>
    <submittedName>
        <fullName evidence="10">DgyrCDS6668</fullName>
    </submittedName>
</protein>
<evidence type="ECO:0000256" key="3">
    <source>
        <dbReference type="ARBA" id="ARBA00022801"/>
    </source>
</evidence>
<dbReference type="SMART" id="SM00645">
    <property type="entry name" value="Pept_C1"/>
    <property type="match status" value="1"/>
</dbReference>
<dbReference type="InterPro" id="IPR013201">
    <property type="entry name" value="Prot_inhib_I29"/>
</dbReference>
<sequence length="559" mass="63290">MAFGRLVLCSVLSIFFLSTVDGRKEPPSWQEKSYAVNGYLQLPYAEIKEPFAAHYDAKNRKSRIDYYDTVKTIQIGANDENNYGVSYKIAPMTTYKVLNKNTCFQISGTKDAPIAPQSVLPDLTNYTFMGTEMKNGLSCDKWQYTYYYEKSQKKNVNTMWAHNAGGNKYNPVFYEMMGYDNIFGSHYDKYYVSYENFDDHGEIPASVFNISIIAKELTCGGFPGPGSEKEGHILFNPMKEYINNYDEHVDHLFNIFKKKHGKKYSHPHEHEEKKHIFRQNLRYIHSMNRQGLTFNLAVNHFADRIKSDLKFLRGKLYTPGSNGALPYDKKRYETVKDLPKDFDWRIPGAVTPVKDQSICGSCWSFGTTGTIEGAHFLKTGRLVSLSQQVLVDCSWGEGNNACDGGEDYRAYRWIIKNNGIPTSDSYGAYKGTDGKCHSKSPGLEIGAKIKNYVNVTAYDVEALKKSLVSQGPISIGIDASHRSLSFYSHGVYSDPKCGNKPEDLDHAVLLVGYGTLDGKDYWLIKNSWSTYWGNDGYFLMDQAKNMCGVTTSPTFVIVD</sequence>
<feature type="signal peptide" evidence="7">
    <location>
        <begin position="1"/>
        <end position="22"/>
    </location>
</feature>
<evidence type="ECO:0000313" key="10">
    <source>
        <dbReference type="EMBL" id="CAD5117923.1"/>
    </source>
</evidence>
<name>A0A7I8VRF1_9ANNE</name>
<dbReference type="InterPro" id="IPR000668">
    <property type="entry name" value="Peptidase_C1A_C"/>
</dbReference>
<keyword evidence="4" id="KW-0788">Thiol protease</keyword>
<keyword evidence="11" id="KW-1185">Reference proteome</keyword>
<dbReference type="InterPro" id="IPR039417">
    <property type="entry name" value="Peptidase_C1A_papain-like"/>
</dbReference>
<gene>
    <name evidence="10" type="ORF">DGYR_LOCUS6384</name>
</gene>
<dbReference type="Pfam" id="PF08246">
    <property type="entry name" value="Inhibitor_I29"/>
    <property type="match status" value="1"/>
</dbReference>
<keyword evidence="3" id="KW-0378">Hydrolase</keyword>
<evidence type="ECO:0000256" key="1">
    <source>
        <dbReference type="ARBA" id="ARBA00008455"/>
    </source>
</evidence>
<dbReference type="SMART" id="SM00848">
    <property type="entry name" value="Inhibitor_I29"/>
    <property type="match status" value="1"/>
</dbReference>
<accession>A0A7I8VRF1</accession>
<dbReference type="Gene3D" id="3.90.70.10">
    <property type="entry name" value="Cysteine proteinases"/>
    <property type="match status" value="1"/>
</dbReference>
<evidence type="ECO:0000256" key="2">
    <source>
        <dbReference type="ARBA" id="ARBA00022670"/>
    </source>
</evidence>
<evidence type="ECO:0000313" key="11">
    <source>
        <dbReference type="Proteomes" id="UP000549394"/>
    </source>
</evidence>
<comment type="caution">
    <text evidence="10">The sequence shown here is derived from an EMBL/GenBank/DDBJ whole genome shotgun (WGS) entry which is preliminary data.</text>
</comment>
<evidence type="ECO:0000259" key="9">
    <source>
        <dbReference type="SMART" id="SM00848"/>
    </source>
</evidence>
<dbReference type="FunFam" id="3.90.70.10:FF:000087">
    <property type="entry name" value="Counting factor associated protein D"/>
    <property type="match status" value="1"/>
</dbReference>
<dbReference type="InterPro" id="IPR025660">
    <property type="entry name" value="Pept_his_AS"/>
</dbReference>
<dbReference type="PRINTS" id="PR00705">
    <property type="entry name" value="PAPAIN"/>
</dbReference>
<keyword evidence="7" id="KW-0732">Signal</keyword>
<evidence type="ECO:0000256" key="4">
    <source>
        <dbReference type="ARBA" id="ARBA00022807"/>
    </source>
</evidence>
<dbReference type="InterPro" id="IPR038765">
    <property type="entry name" value="Papain-like_cys_pep_sf"/>
</dbReference>
<dbReference type="Proteomes" id="UP000549394">
    <property type="component" value="Unassembled WGS sequence"/>
</dbReference>
<dbReference type="CDD" id="cd02248">
    <property type="entry name" value="Peptidase_C1A"/>
    <property type="match status" value="1"/>
</dbReference>
<dbReference type="GO" id="GO:0008234">
    <property type="term" value="F:cysteine-type peptidase activity"/>
    <property type="evidence" value="ECO:0007669"/>
    <property type="project" value="UniProtKB-KW"/>
</dbReference>
<dbReference type="PANTHER" id="PTHR12411">
    <property type="entry name" value="CYSTEINE PROTEASE FAMILY C1-RELATED"/>
    <property type="match status" value="1"/>
</dbReference>